<evidence type="ECO:0000313" key="2">
    <source>
        <dbReference type="EMBL" id="RUR72715.1"/>
    </source>
</evidence>
<gene>
    <name evidence="2" type="ORF">PCC6912_60900</name>
</gene>
<evidence type="ECO:0000256" key="1">
    <source>
        <dbReference type="SAM" id="Phobius"/>
    </source>
</evidence>
<organism evidence="2 3">
    <name type="scientific">Chlorogloeopsis fritschii PCC 6912</name>
    <dbReference type="NCBI Taxonomy" id="211165"/>
    <lineage>
        <taxon>Bacteria</taxon>
        <taxon>Bacillati</taxon>
        <taxon>Cyanobacteriota</taxon>
        <taxon>Cyanophyceae</taxon>
        <taxon>Nostocales</taxon>
        <taxon>Chlorogloeopsidaceae</taxon>
        <taxon>Chlorogloeopsis</taxon>
    </lineage>
</organism>
<comment type="caution">
    <text evidence="2">The sequence shown here is derived from an EMBL/GenBank/DDBJ whole genome shotgun (WGS) entry which is preliminary data.</text>
</comment>
<feature type="transmembrane region" description="Helical" evidence="1">
    <location>
        <begin position="110"/>
        <end position="132"/>
    </location>
</feature>
<dbReference type="EMBL" id="RSCJ01000043">
    <property type="protein sequence ID" value="RUR72715.1"/>
    <property type="molecule type" value="Genomic_DNA"/>
</dbReference>
<feature type="transmembrane region" description="Helical" evidence="1">
    <location>
        <begin position="447"/>
        <end position="469"/>
    </location>
</feature>
<feature type="transmembrane region" description="Helical" evidence="1">
    <location>
        <begin position="141"/>
        <end position="159"/>
    </location>
</feature>
<dbReference type="STRING" id="211165.GCA_000317285_02247"/>
<dbReference type="AlphaFoldDB" id="A0A3S0XYP5"/>
<keyword evidence="3" id="KW-1185">Reference proteome</keyword>
<sequence>MINHRFYLHYLGLTGVIALGIILRFYNLDLKPLWMDEVITAIFSLGKNFHDLPLDVVLPIEKLQKIFTYQPGKSCAQIAHNLANQSTHPPLFFCWMYSWLGLFAPLGENWIIKLRSLPALFGVGAIAAIYCLNRLAFSKAAGLKAAMLMAVSPFAVYLSQEARHYTLPMLLITLSLLGLIQIQLDIFQRQQIRLWVWLSWTIINIVGLYVHYFFILALIAEFGILLVLLCLYRANITNQLPVWLASILSISALTLSFLPWLPVILRDYHRPETDWLYSPNHIAPFYQTLLNWILMVIALPVERQPLAIAILSGVSMLCFGIWLGWQVCKGLRQLWCKSTTHLATLTLLSFFVVILLEFFAIAYFLEKDITAIPRYSFVYYPSFCALVAASLIITKKVKLKIKNNSIITIFFVSFISCVFVVSNLVFLKPFIPEQVAQTMNQNPSTPLMVVVGYGNYQDVALGLSFALALKTVRNGKEKVSKSHIPFASTDFAFFQKSPDFQSIWAKLSQLPNLTTSNLNLWVVAPGIKRRDYPQQVLLSQSTVCNIDVKQHYRVGVPYQLYRCGEKF</sequence>
<feature type="transmembrane region" description="Helical" evidence="1">
    <location>
        <begin position="306"/>
        <end position="325"/>
    </location>
</feature>
<feature type="transmembrane region" description="Helical" evidence="1">
    <location>
        <begin position="165"/>
        <end position="182"/>
    </location>
</feature>
<keyword evidence="1" id="KW-1133">Transmembrane helix</keyword>
<protein>
    <submittedName>
        <fullName evidence="2">Uncharacterized protein</fullName>
    </submittedName>
</protein>
<dbReference type="Proteomes" id="UP000268857">
    <property type="component" value="Unassembled WGS sequence"/>
</dbReference>
<feature type="transmembrane region" description="Helical" evidence="1">
    <location>
        <begin position="377"/>
        <end position="394"/>
    </location>
</feature>
<name>A0A3S0XYP5_CHLFR</name>
<feature type="transmembrane region" description="Helical" evidence="1">
    <location>
        <begin position="345"/>
        <end position="365"/>
    </location>
</feature>
<feature type="transmembrane region" description="Helical" evidence="1">
    <location>
        <begin position="7"/>
        <end position="26"/>
    </location>
</feature>
<keyword evidence="1" id="KW-0812">Transmembrane</keyword>
<proteinExistence type="predicted"/>
<dbReference type="RefSeq" id="WP_016878818.1">
    <property type="nucleotide sequence ID" value="NZ_AJLN01000066.1"/>
</dbReference>
<feature type="transmembrane region" description="Helical" evidence="1">
    <location>
        <begin position="240"/>
        <end position="261"/>
    </location>
</feature>
<evidence type="ECO:0000313" key="3">
    <source>
        <dbReference type="Proteomes" id="UP000268857"/>
    </source>
</evidence>
<reference evidence="2 3" key="1">
    <citation type="journal article" date="2019" name="Genome Biol. Evol.">
        <title>Day and night: Metabolic profiles and evolutionary relationships of six axenic non-marine cyanobacteria.</title>
        <authorList>
            <person name="Will S.E."/>
            <person name="Henke P."/>
            <person name="Boedeker C."/>
            <person name="Huang S."/>
            <person name="Brinkmann H."/>
            <person name="Rohde M."/>
            <person name="Jarek M."/>
            <person name="Friedl T."/>
            <person name="Seufert S."/>
            <person name="Schumacher M."/>
            <person name="Overmann J."/>
            <person name="Neumann-Schaal M."/>
            <person name="Petersen J."/>
        </authorList>
    </citation>
    <scope>NUCLEOTIDE SEQUENCE [LARGE SCALE GENOMIC DNA]</scope>
    <source>
        <strain evidence="2 3">PCC 6912</strain>
    </source>
</reference>
<feature type="transmembrane region" description="Helical" evidence="1">
    <location>
        <begin position="194"/>
        <end position="220"/>
    </location>
</feature>
<dbReference type="OrthoDB" id="416237at2"/>
<feature type="transmembrane region" description="Helical" evidence="1">
    <location>
        <begin position="406"/>
        <end position="427"/>
    </location>
</feature>
<keyword evidence="1" id="KW-0472">Membrane</keyword>
<accession>A0A3S0XYP5</accession>